<gene>
    <name evidence="2" type="ORF">NDU88_002428</name>
</gene>
<reference evidence="2" key="1">
    <citation type="journal article" date="2022" name="bioRxiv">
        <title>Sequencing and chromosome-scale assembly of the giantPleurodeles waltlgenome.</title>
        <authorList>
            <person name="Brown T."/>
            <person name="Elewa A."/>
            <person name="Iarovenko S."/>
            <person name="Subramanian E."/>
            <person name="Araus A.J."/>
            <person name="Petzold A."/>
            <person name="Susuki M."/>
            <person name="Suzuki K.-i.T."/>
            <person name="Hayashi T."/>
            <person name="Toyoda A."/>
            <person name="Oliveira C."/>
            <person name="Osipova E."/>
            <person name="Leigh N.D."/>
            <person name="Simon A."/>
            <person name="Yun M.H."/>
        </authorList>
    </citation>
    <scope>NUCLEOTIDE SEQUENCE</scope>
    <source>
        <strain evidence="2">20211129_DDA</strain>
        <tissue evidence="2">Liver</tissue>
    </source>
</reference>
<organism evidence="2 3">
    <name type="scientific">Pleurodeles waltl</name>
    <name type="common">Iberian ribbed newt</name>
    <dbReference type="NCBI Taxonomy" id="8319"/>
    <lineage>
        <taxon>Eukaryota</taxon>
        <taxon>Metazoa</taxon>
        <taxon>Chordata</taxon>
        <taxon>Craniata</taxon>
        <taxon>Vertebrata</taxon>
        <taxon>Euteleostomi</taxon>
        <taxon>Amphibia</taxon>
        <taxon>Batrachia</taxon>
        <taxon>Caudata</taxon>
        <taxon>Salamandroidea</taxon>
        <taxon>Salamandridae</taxon>
        <taxon>Pleurodelinae</taxon>
        <taxon>Pleurodeles</taxon>
    </lineage>
</organism>
<feature type="compositionally biased region" description="Basic and acidic residues" evidence="1">
    <location>
        <begin position="110"/>
        <end position="119"/>
    </location>
</feature>
<dbReference type="Proteomes" id="UP001066276">
    <property type="component" value="Chromosome 11"/>
</dbReference>
<sequence>MVAGDDKALARPSEDGALGVPSDGAVTSGRSTSEPPREERSLQAWWAGRPRNHKAEQVEPLDAAKRHTDHSWSSTGTARIRGCSAGETPTTGKIHQTQIRRAEWLQQGERTQRPSDSQRRPGPQWAAVGVGSDHCWAKCGWHRPPDRLMMGAGAAEY</sequence>
<feature type="compositionally biased region" description="Basic and acidic residues" evidence="1">
    <location>
        <begin position="53"/>
        <end position="70"/>
    </location>
</feature>
<feature type="region of interest" description="Disordered" evidence="1">
    <location>
        <begin position="1"/>
        <end position="127"/>
    </location>
</feature>
<keyword evidence="3" id="KW-1185">Reference proteome</keyword>
<name>A0AAV7LCH4_PLEWA</name>
<dbReference type="AlphaFoldDB" id="A0AAV7LCH4"/>
<feature type="compositionally biased region" description="Basic and acidic residues" evidence="1">
    <location>
        <begin position="1"/>
        <end position="14"/>
    </location>
</feature>
<proteinExistence type="predicted"/>
<protein>
    <submittedName>
        <fullName evidence="2">Uncharacterized protein</fullName>
    </submittedName>
</protein>
<evidence type="ECO:0000313" key="3">
    <source>
        <dbReference type="Proteomes" id="UP001066276"/>
    </source>
</evidence>
<feature type="compositionally biased region" description="Polar residues" evidence="1">
    <location>
        <begin position="87"/>
        <end position="99"/>
    </location>
</feature>
<accession>A0AAV7LCH4</accession>
<dbReference type="EMBL" id="JANPWB010000015">
    <property type="protein sequence ID" value="KAJ1089277.1"/>
    <property type="molecule type" value="Genomic_DNA"/>
</dbReference>
<evidence type="ECO:0000313" key="2">
    <source>
        <dbReference type="EMBL" id="KAJ1089277.1"/>
    </source>
</evidence>
<evidence type="ECO:0000256" key="1">
    <source>
        <dbReference type="SAM" id="MobiDB-lite"/>
    </source>
</evidence>
<comment type="caution">
    <text evidence="2">The sequence shown here is derived from an EMBL/GenBank/DDBJ whole genome shotgun (WGS) entry which is preliminary data.</text>
</comment>